<sequence length="394" mass="43391">MSPLSLICRWPSPLRKLAAILLLLLTVAPRPYCAWQLPVKSIPGSIAFGFDLGQSYGTSVARFENGTTITLVKIPGTVEYVTLMESLVAQPITPNLLSYAGIVGRFLDMCRSILRSLGPAHAKEIRVLGEMLSALKTASGAILQTEVQAVAVTAPWVAAWDHQFPRSSVVNKALVRAGLEPFTWFSDGPIYLGETSAALASEERWLCLKNWCTGHWMEVYGEEETTGGPLFFVSGCYFYGHQGNNLALIDPRYGLDQKSLAESPAQFWSDLKSHIMSLVKEHGERVLGCEAQLPLTMLVTGEAADTPEFLDIVHGVVRETQQLCSREPKVAGCKANKTEREVDLVILDDGTYGPAKGAAFWLWTRMSSTYCAEYYAEHGIVEQSSMKKEVHKEL</sequence>
<keyword evidence="3" id="KW-1185">Reference proteome</keyword>
<evidence type="ECO:0000313" key="2">
    <source>
        <dbReference type="EMBL" id="KAK4450330.1"/>
    </source>
</evidence>
<gene>
    <name evidence="2" type="ORF">QBC34DRAFT_297698</name>
</gene>
<feature type="chain" id="PRO_5043530058" evidence="1">
    <location>
        <begin position="35"/>
        <end position="394"/>
    </location>
</feature>
<feature type="signal peptide" evidence="1">
    <location>
        <begin position="1"/>
        <end position="34"/>
    </location>
</feature>
<organism evidence="2 3">
    <name type="scientific">Podospora aff. communis PSN243</name>
    <dbReference type="NCBI Taxonomy" id="3040156"/>
    <lineage>
        <taxon>Eukaryota</taxon>
        <taxon>Fungi</taxon>
        <taxon>Dikarya</taxon>
        <taxon>Ascomycota</taxon>
        <taxon>Pezizomycotina</taxon>
        <taxon>Sordariomycetes</taxon>
        <taxon>Sordariomycetidae</taxon>
        <taxon>Sordariales</taxon>
        <taxon>Podosporaceae</taxon>
        <taxon>Podospora</taxon>
    </lineage>
</organism>
<reference evidence="2" key="2">
    <citation type="submission" date="2023-05" db="EMBL/GenBank/DDBJ databases">
        <authorList>
            <consortium name="Lawrence Berkeley National Laboratory"/>
            <person name="Steindorff A."/>
            <person name="Hensen N."/>
            <person name="Bonometti L."/>
            <person name="Westerberg I."/>
            <person name="Brannstrom I.O."/>
            <person name="Guillou S."/>
            <person name="Cros-Aarteil S."/>
            <person name="Calhoun S."/>
            <person name="Haridas S."/>
            <person name="Kuo A."/>
            <person name="Mondo S."/>
            <person name="Pangilinan J."/>
            <person name="Riley R."/>
            <person name="Labutti K."/>
            <person name="Andreopoulos B."/>
            <person name="Lipzen A."/>
            <person name="Chen C."/>
            <person name="Yanf M."/>
            <person name="Daum C."/>
            <person name="Ng V."/>
            <person name="Clum A."/>
            <person name="Ohm R."/>
            <person name="Martin F."/>
            <person name="Silar P."/>
            <person name="Natvig D."/>
            <person name="Lalanne C."/>
            <person name="Gautier V."/>
            <person name="Ament-Velasquez S.L."/>
            <person name="Kruys A."/>
            <person name="Hutchinson M.I."/>
            <person name="Powell A.J."/>
            <person name="Barry K."/>
            <person name="Miller A.N."/>
            <person name="Grigoriev I.V."/>
            <person name="Debuchy R."/>
            <person name="Gladieux P."/>
            <person name="Thoren M.H."/>
            <person name="Johannesson H."/>
        </authorList>
    </citation>
    <scope>NUCLEOTIDE SEQUENCE</scope>
    <source>
        <strain evidence="2">PSN243</strain>
    </source>
</reference>
<accession>A0AAV9GQV9</accession>
<proteinExistence type="predicted"/>
<keyword evidence="1" id="KW-0732">Signal</keyword>
<protein>
    <submittedName>
        <fullName evidence="2">Uncharacterized protein</fullName>
    </submittedName>
</protein>
<comment type="caution">
    <text evidence="2">The sequence shown here is derived from an EMBL/GenBank/DDBJ whole genome shotgun (WGS) entry which is preliminary data.</text>
</comment>
<dbReference type="Proteomes" id="UP001321760">
    <property type="component" value="Unassembled WGS sequence"/>
</dbReference>
<dbReference type="AlphaFoldDB" id="A0AAV9GQV9"/>
<name>A0AAV9GQV9_9PEZI</name>
<evidence type="ECO:0000313" key="3">
    <source>
        <dbReference type="Proteomes" id="UP001321760"/>
    </source>
</evidence>
<evidence type="ECO:0000256" key="1">
    <source>
        <dbReference type="SAM" id="SignalP"/>
    </source>
</evidence>
<dbReference type="EMBL" id="MU865933">
    <property type="protein sequence ID" value="KAK4450330.1"/>
    <property type="molecule type" value="Genomic_DNA"/>
</dbReference>
<reference evidence="2" key="1">
    <citation type="journal article" date="2023" name="Mol. Phylogenet. Evol.">
        <title>Genome-scale phylogeny and comparative genomics of the fungal order Sordariales.</title>
        <authorList>
            <person name="Hensen N."/>
            <person name="Bonometti L."/>
            <person name="Westerberg I."/>
            <person name="Brannstrom I.O."/>
            <person name="Guillou S."/>
            <person name="Cros-Aarteil S."/>
            <person name="Calhoun S."/>
            <person name="Haridas S."/>
            <person name="Kuo A."/>
            <person name="Mondo S."/>
            <person name="Pangilinan J."/>
            <person name="Riley R."/>
            <person name="LaButti K."/>
            <person name="Andreopoulos B."/>
            <person name="Lipzen A."/>
            <person name="Chen C."/>
            <person name="Yan M."/>
            <person name="Daum C."/>
            <person name="Ng V."/>
            <person name="Clum A."/>
            <person name="Steindorff A."/>
            <person name="Ohm R.A."/>
            <person name="Martin F."/>
            <person name="Silar P."/>
            <person name="Natvig D.O."/>
            <person name="Lalanne C."/>
            <person name="Gautier V."/>
            <person name="Ament-Velasquez S.L."/>
            <person name="Kruys A."/>
            <person name="Hutchinson M.I."/>
            <person name="Powell A.J."/>
            <person name="Barry K."/>
            <person name="Miller A.N."/>
            <person name="Grigoriev I.V."/>
            <person name="Debuchy R."/>
            <person name="Gladieux P."/>
            <person name="Hiltunen Thoren M."/>
            <person name="Johannesson H."/>
        </authorList>
    </citation>
    <scope>NUCLEOTIDE SEQUENCE</scope>
    <source>
        <strain evidence="2">PSN243</strain>
    </source>
</reference>